<keyword evidence="12" id="KW-0539">Nucleus</keyword>
<dbReference type="GO" id="GO:0005739">
    <property type="term" value="C:mitochondrion"/>
    <property type="evidence" value="ECO:0007669"/>
    <property type="project" value="UniProtKB-SubCell"/>
</dbReference>
<evidence type="ECO:0000256" key="13">
    <source>
        <dbReference type="ARBA" id="ARBA00047588"/>
    </source>
</evidence>
<organism evidence="25">
    <name type="scientific">Mesocestoides corti</name>
    <name type="common">Flatworm</name>
    <dbReference type="NCBI Taxonomy" id="53468"/>
    <lineage>
        <taxon>Eukaryota</taxon>
        <taxon>Metazoa</taxon>
        <taxon>Spiralia</taxon>
        <taxon>Lophotrochozoa</taxon>
        <taxon>Platyhelminthes</taxon>
        <taxon>Cestoda</taxon>
        <taxon>Eucestoda</taxon>
        <taxon>Cyclophyllidea</taxon>
        <taxon>Mesocestoididae</taxon>
        <taxon>Mesocestoides</taxon>
    </lineage>
</organism>
<evidence type="ECO:0000256" key="6">
    <source>
        <dbReference type="ARBA" id="ARBA00022490"/>
    </source>
</evidence>
<feature type="domain" description="Thioesterase" evidence="24">
    <location>
        <begin position="70"/>
        <end position="140"/>
    </location>
</feature>
<dbReference type="PANTHER" id="PTHR21660">
    <property type="entry name" value="THIOESTERASE SUPERFAMILY MEMBER-RELATED"/>
    <property type="match status" value="1"/>
</dbReference>
<dbReference type="WBParaSite" id="MCU_000703-RA">
    <property type="protein sequence ID" value="MCU_000703-RA"/>
    <property type="gene ID" value="MCU_000703"/>
</dbReference>
<evidence type="ECO:0000256" key="22">
    <source>
        <dbReference type="ARBA" id="ARBA00081533"/>
    </source>
</evidence>
<sequence>MPVIALRSCRLFNFDLQMSSVSNINKLIRSFVAKGNFNAIFDPIEVVYADDHCLKCRFKVTEKESNSLSTLHGGYTSSLVDFISTIDLRRRGVNSSVSVDLATSFMRAAPVGSWISVESYVLKQGKTLAFCEVNLLDEATGRLVAKGRHTKFLS</sequence>
<evidence type="ECO:0000256" key="3">
    <source>
        <dbReference type="ARBA" id="ARBA00004186"/>
    </source>
</evidence>
<comment type="function">
    <text evidence="18">Catalyzes the hydrolysis of acyl-CoAs into free fatty acids and coenzyme A (CoASH), regulating their respective intracellular levels. Has acyl-CoA thioesterase activity towards medium (C12) and long-chain (C18) fatty acyl-CoA substrates. Can also hydrolyze 3-hydroxyphenylacetyl-CoA and 3,4-dihydroxyphenylacetyl-CoA (in vitro). May play a role in controlling adaptive thermogenesis.</text>
</comment>
<name>A0A5K3EI01_MESCO</name>
<evidence type="ECO:0000256" key="7">
    <source>
        <dbReference type="ARBA" id="ARBA00022801"/>
    </source>
</evidence>
<dbReference type="SUPFAM" id="SSF54637">
    <property type="entry name" value="Thioesterase/thiol ester dehydrase-isomerase"/>
    <property type="match status" value="1"/>
</dbReference>
<comment type="catalytic activity">
    <reaction evidence="14">
        <text>decanoyl-CoA + H2O = decanoate + CoA + H(+)</text>
        <dbReference type="Rhea" id="RHEA:40059"/>
        <dbReference type="ChEBI" id="CHEBI:15377"/>
        <dbReference type="ChEBI" id="CHEBI:15378"/>
        <dbReference type="ChEBI" id="CHEBI:27689"/>
        <dbReference type="ChEBI" id="CHEBI:57287"/>
        <dbReference type="ChEBI" id="CHEBI:61430"/>
    </reaction>
    <physiologicalReaction direction="left-to-right" evidence="14">
        <dbReference type="Rhea" id="RHEA:40060"/>
    </physiologicalReaction>
</comment>
<reference evidence="25" key="1">
    <citation type="submission" date="2019-11" db="UniProtKB">
        <authorList>
            <consortium name="WormBaseParasite"/>
        </authorList>
    </citation>
    <scope>IDENTIFICATION</scope>
</reference>
<evidence type="ECO:0000313" key="25">
    <source>
        <dbReference type="WBParaSite" id="MCU_000703-RA"/>
    </source>
</evidence>
<dbReference type="Gene3D" id="3.10.129.10">
    <property type="entry name" value="Hotdog Thioesterase"/>
    <property type="match status" value="1"/>
</dbReference>
<keyword evidence="8" id="KW-0007">Acetylation</keyword>
<dbReference type="GO" id="GO:0006629">
    <property type="term" value="P:lipid metabolic process"/>
    <property type="evidence" value="ECO:0007669"/>
    <property type="project" value="UniProtKB-KW"/>
</dbReference>
<keyword evidence="11" id="KW-0206">Cytoskeleton</keyword>
<keyword evidence="7" id="KW-0378">Hydrolase</keyword>
<keyword evidence="9" id="KW-0443">Lipid metabolism</keyword>
<evidence type="ECO:0000256" key="4">
    <source>
        <dbReference type="ARBA" id="ARBA00004514"/>
    </source>
</evidence>
<evidence type="ECO:0000256" key="11">
    <source>
        <dbReference type="ARBA" id="ARBA00023212"/>
    </source>
</evidence>
<dbReference type="GO" id="GO:0005819">
    <property type="term" value="C:spindle"/>
    <property type="evidence" value="ECO:0007669"/>
    <property type="project" value="UniProtKB-SubCell"/>
</dbReference>
<keyword evidence="6" id="KW-0963">Cytoplasm</keyword>
<dbReference type="AlphaFoldDB" id="A0A5K3EI01"/>
<evidence type="ECO:0000256" key="23">
    <source>
        <dbReference type="ARBA" id="ARBA00083956"/>
    </source>
</evidence>
<dbReference type="InterPro" id="IPR039298">
    <property type="entry name" value="ACOT13"/>
</dbReference>
<dbReference type="InterPro" id="IPR029069">
    <property type="entry name" value="HotDog_dom_sf"/>
</dbReference>
<dbReference type="InterPro" id="IPR006683">
    <property type="entry name" value="Thioestr_dom"/>
</dbReference>
<evidence type="ECO:0000256" key="9">
    <source>
        <dbReference type="ARBA" id="ARBA00023098"/>
    </source>
</evidence>
<comment type="catalytic activity">
    <reaction evidence="16">
        <text>hexanoyl-CoA + H2O = hexanoate + CoA + H(+)</text>
        <dbReference type="Rhea" id="RHEA:40115"/>
        <dbReference type="ChEBI" id="CHEBI:15377"/>
        <dbReference type="ChEBI" id="CHEBI:15378"/>
        <dbReference type="ChEBI" id="CHEBI:17120"/>
        <dbReference type="ChEBI" id="CHEBI:57287"/>
        <dbReference type="ChEBI" id="CHEBI:62620"/>
    </reaction>
    <physiologicalReaction direction="left-to-right" evidence="16">
        <dbReference type="Rhea" id="RHEA:40116"/>
    </physiologicalReaction>
</comment>
<evidence type="ECO:0000256" key="8">
    <source>
        <dbReference type="ARBA" id="ARBA00022990"/>
    </source>
</evidence>
<evidence type="ECO:0000256" key="10">
    <source>
        <dbReference type="ARBA" id="ARBA00023128"/>
    </source>
</evidence>
<dbReference type="NCBIfam" id="TIGR00369">
    <property type="entry name" value="unchar_dom_1"/>
    <property type="match status" value="1"/>
</dbReference>
<evidence type="ECO:0000259" key="24">
    <source>
        <dbReference type="Pfam" id="PF03061"/>
    </source>
</evidence>
<dbReference type="FunFam" id="3.10.129.10:FF:000021">
    <property type="entry name" value="Acyl-coenzyme A thioesterase 13"/>
    <property type="match status" value="1"/>
</dbReference>
<evidence type="ECO:0000256" key="1">
    <source>
        <dbReference type="ARBA" id="ARBA00004123"/>
    </source>
</evidence>
<evidence type="ECO:0000256" key="12">
    <source>
        <dbReference type="ARBA" id="ARBA00023242"/>
    </source>
</evidence>
<evidence type="ECO:0000256" key="2">
    <source>
        <dbReference type="ARBA" id="ARBA00004173"/>
    </source>
</evidence>
<dbReference type="GO" id="GO:0047617">
    <property type="term" value="F:fatty acyl-CoA hydrolase activity"/>
    <property type="evidence" value="ECO:0007669"/>
    <property type="project" value="InterPro"/>
</dbReference>
<dbReference type="InterPro" id="IPR003736">
    <property type="entry name" value="PAAI_dom"/>
</dbReference>
<protein>
    <recommendedName>
        <fullName evidence="20">Acyl-coenzyme A thioesterase 13</fullName>
    </recommendedName>
    <alternativeName>
        <fullName evidence="22">Hotdog-fold thioesterase superfamily member 2</fullName>
    </alternativeName>
    <alternativeName>
        <fullName evidence="21">Palmitoyl-CoA hydrolase</fullName>
    </alternativeName>
    <alternativeName>
        <fullName evidence="23">Thioesterase superfamily member 2</fullName>
    </alternativeName>
</protein>
<comment type="subcellular location">
    <subcellularLocation>
        <location evidence="3">Cytoplasm</location>
        <location evidence="3">Cytoskeleton</location>
        <location evidence="3">Spindle</location>
    </subcellularLocation>
    <subcellularLocation>
        <location evidence="4">Cytoplasm</location>
        <location evidence="4">Cytosol</location>
    </subcellularLocation>
    <subcellularLocation>
        <location evidence="2">Mitochondrion</location>
    </subcellularLocation>
    <subcellularLocation>
        <location evidence="1">Nucleus</location>
    </subcellularLocation>
</comment>
<comment type="catalytic activity">
    <reaction evidence="17">
        <text>a fatty acyl-CoA + H2O = a fatty acid + CoA + H(+)</text>
        <dbReference type="Rhea" id="RHEA:16781"/>
        <dbReference type="ChEBI" id="CHEBI:15377"/>
        <dbReference type="ChEBI" id="CHEBI:15378"/>
        <dbReference type="ChEBI" id="CHEBI:28868"/>
        <dbReference type="ChEBI" id="CHEBI:57287"/>
        <dbReference type="ChEBI" id="CHEBI:77636"/>
    </reaction>
    <physiologicalReaction direction="left-to-right" evidence="17">
        <dbReference type="Rhea" id="RHEA:16782"/>
    </physiologicalReaction>
</comment>
<evidence type="ECO:0000256" key="18">
    <source>
        <dbReference type="ARBA" id="ARBA00058205"/>
    </source>
</evidence>
<evidence type="ECO:0000256" key="21">
    <source>
        <dbReference type="ARBA" id="ARBA00075657"/>
    </source>
</evidence>
<comment type="catalytic activity">
    <reaction evidence="15">
        <text>dodecanoyl-CoA + H2O = dodecanoate + CoA + H(+)</text>
        <dbReference type="Rhea" id="RHEA:30135"/>
        <dbReference type="ChEBI" id="CHEBI:15377"/>
        <dbReference type="ChEBI" id="CHEBI:15378"/>
        <dbReference type="ChEBI" id="CHEBI:18262"/>
        <dbReference type="ChEBI" id="CHEBI:57287"/>
        <dbReference type="ChEBI" id="CHEBI:57375"/>
    </reaction>
    <physiologicalReaction direction="left-to-right" evidence="15">
        <dbReference type="Rhea" id="RHEA:30136"/>
    </physiologicalReaction>
</comment>
<evidence type="ECO:0000256" key="16">
    <source>
        <dbReference type="ARBA" id="ARBA00050199"/>
    </source>
</evidence>
<evidence type="ECO:0000256" key="15">
    <source>
        <dbReference type="ARBA" id="ARBA00048074"/>
    </source>
</evidence>
<dbReference type="CDD" id="cd03443">
    <property type="entry name" value="PaaI_thioesterase"/>
    <property type="match status" value="1"/>
</dbReference>
<dbReference type="Pfam" id="PF03061">
    <property type="entry name" value="4HBT"/>
    <property type="match status" value="1"/>
</dbReference>
<comment type="subunit">
    <text evidence="19">Homotetramer. Interacts with PCTP.</text>
</comment>
<accession>A0A5K3EI01</accession>
<dbReference type="GO" id="GO:0005829">
    <property type="term" value="C:cytosol"/>
    <property type="evidence" value="ECO:0007669"/>
    <property type="project" value="UniProtKB-SubCell"/>
</dbReference>
<dbReference type="GO" id="GO:0005634">
    <property type="term" value="C:nucleus"/>
    <property type="evidence" value="ECO:0007669"/>
    <property type="project" value="UniProtKB-SubCell"/>
</dbReference>
<dbReference type="PANTHER" id="PTHR21660:SF1">
    <property type="entry name" value="ACYL-COENZYME A THIOESTERASE 13"/>
    <property type="match status" value="1"/>
</dbReference>
<proteinExistence type="inferred from homology"/>
<evidence type="ECO:0000256" key="5">
    <source>
        <dbReference type="ARBA" id="ARBA00008324"/>
    </source>
</evidence>
<evidence type="ECO:0000256" key="14">
    <source>
        <dbReference type="ARBA" id="ARBA00047969"/>
    </source>
</evidence>
<keyword evidence="10" id="KW-0496">Mitochondrion</keyword>
<comment type="catalytic activity">
    <reaction evidence="13">
        <text>octanoyl-CoA + H2O = octanoate + CoA + H(+)</text>
        <dbReference type="Rhea" id="RHEA:30143"/>
        <dbReference type="ChEBI" id="CHEBI:15377"/>
        <dbReference type="ChEBI" id="CHEBI:15378"/>
        <dbReference type="ChEBI" id="CHEBI:25646"/>
        <dbReference type="ChEBI" id="CHEBI:57287"/>
        <dbReference type="ChEBI" id="CHEBI:57386"/>
    </reaction>
    <physiologicalReaction direction="left-to-right" evidence="13">
        <dbReference type="Rhea" id="RHEA:30144"/>
    </physiologicalReaction>
</comment>
<evidence type="ECO:0000256" key="20">
    <source>
        <dbReference type="ARBA" id="ARBA00067273"/>
    </source>
</evidence>
<evidence type="ECO:0000256" key="17">
    <source>
        <dbReference type="ARBA" id="ARBA00052976"/>
    </source>
</evidence>
<comment type="similarity">
    <text evidence="5">Belongs to the thioesterase PaaI family.</text>
</comment>
<evidence type="ECO:0000256" key="19">
    <source>
        <dbReference type="ARBA" id="ARBA00064709"/>
    </source>
</evidence>